<sequence>MSRNLWKKITPDDGHYFFGYYDRNPWNCDGSRHLALKAPQCERQPPGDPRIGVKFFVPVFIRINNPITRMESRNEAKFYPY</sequence>
<proteinExistence type="predicted"/>
<dbReference type="EMBL" id="JABAEW010000018">
    <property type="protein sequence ID" value="NMD87060.1"/>
    <property type="molecule type" value="Genomic_DNA"/>
</dbReference>
<dbReference type="AlphaFoldDB" id="A0A848AZX5"/>
<accession>A0A848AZX5</accession>
<dbReference type="Proteomes" id="UP000576225">
    <property type="component" value="Unassembled WGS sequence"/>
</dbReference>
<evidence type="ECO:0000313" key="1">
    <source>
        <dbReference type="EMBL" id="NMD87060.1"/>
    </source>
</evidence>
<comment type="caution">
    <text evidence="1">The sequence shown here is derived from an EMBL/GenBank/DDBJ whole genome shotgun (WGS) entry which is preliminary data.</text>
</comment>
<evidence type="ECO:0000313" key="2">
    <source>
        <dbReference type="Proteomes" id="UP000576225"/>
    </source>
</evidence>
<dbReference type="RefSeq" id="WP_168962611.1">
    <property type="nucleotide sequence ID" value="NZ_JABAEW010000018.1"/>
</dbReference>
<gene>
    <name evidence="1" type="ORF">HF882_10730</name>
</gene>
<organism evidence="1 2">
    <name type="scientific">Victivallis vadensis</name>
    <dbReference type="NCBI Taxonomy" id="172901"/>
    <lineage>
        <taxon>Bacteria</taxon>
        <taxon>Pseudomonadati</taxon>
        <taxon>Lentisphaerota</taxon>
        <taxon>Lentisphaeria</taxon>
        <taxon>Victivallales</taxon>
        <taxon>Victivallaceae</taxon>
        <taxon>Victivallis</taxon>
    </lineage>
</organism>
<name>A0A848AZX5_9BACT</name>
<protein>
    <submittedName>
        <fullName evidence="1">Uncharacterized protein</fullName>
    </submittedName>
</protein>
<reference evidence="1 2" key="1">
    <citation type="submission" date="2020-04" db="EMBL/GenBank/DDBJ databases">
        <authorList>
            <person name="Hitch T.C.A."/>
            <person name="Wylensek D."/>
            <person name="Clavel T."/>
        </authorList>
    </citation>
    <scope>NUCLEOTIDE SEQUENCE [LARGE SCALE GENOMIC DNA]</scope>
    <source>
        <strain evidence="1 2">COR2-253-APC-1A</strain>
    </source>
</reference>